<dbReference type="GO" id="GO:0050897">
    <property type="term" value="F:cobalt ion binding"/>
    <property type="evidence" value="ECO:0007669"/>
    <property type="project" value="TreeGrafter"/>
</dbReference>
<feature type="coiled-coil region" evidence="12">
    <location>
        <begin position="378"/>
        <end position="405"/>
    </location>
</feature>
<accession>A0A1H2CEL8</accession>
<evidence type="ECO:0000256" key="9">
    <source>
        <dbReference type="ARBA" id="ARBA00023136"/>
    </source>
</evidence>
<dbReference type="OrthoDB" id="9803416at2"/>
<evidence type="ECO:0000256" key="11">
    <source>
        <dbReference type="ARBA" id="ARBA00045497"/>
    </source>
</evidence>
<dbReference type="InterPro" id="IPR045861">
    <property type="entry name" value="CorA_cytoplasmic_dom"/>
</dbReference>
<evidence type="ECO:0000256" key="1">
    <source>
        <dbReference type="ARBA" id="ARBA00004651"/>
    </source>
</evidence>
<feature type="transmembrane region" description="Helical" evidence="13">
    <location>
        <begin position="24"/>
        <end position="46"/>
    </location>
</feature>
<evidence type="ECO:0000313" key="16">
    <source>
        <dbReference type="Proteomes" id="UP000198688"/>
    </source>
</evidence>
<dbReference type="RefSeq" id="WP_092547669.1">
    <property type="nucleotide sequence ID" value="NZ_BOMJ01000028.1"/>
</dbReference>
<dbReference type="InterPro" id="IPR045863">
    <property type="entry name" value="CorA_TM1_TM2"/>
</dbReference>
<evidence type="ECO:0000259" key="14">
    <source>
        <dbReference type="Pfam" id="PF01061"/>
    </source>
</evidence>
<keyword evidence="8" id="KW-0406">Ion transport</keyword>
<evidence type="ECO:0000256" key="7">
    <source>
        <dbReference type="ARBA" id="ARBA00022989"/>
    </source>
</evidence>
<evidence type="ECO:0000256" key="6">
    <source>
        <dbReference type="ARBA" id="ARBA00022842"/>
    </source>
</evidence>
<comment type="function">
    <text evidence="11">Mediates influx of magnesium ions. Alternates between open and closed states. Activated by low cytoplasmic Mg(2+) levels. Inactive when cytoplasmic Mg(2+) levels are high.</text>
</comment>
<comment type="similarity">
    <text evidence="2">Belongs to the CorA metal ion transporter (MIT) (TC 1.A.35) family.</text>
</comment>
<dbReference type="InterPro" id="IPR013525">
    <property type="entry name" value="ABC2_TM"/>
</dbReference>
<dbReference type="STRING" id="113562.SAMN04489716_5691"/>
<dbReference type="GO" id="GO:0015087">
    <property type="term" value="F:cobalt ion transmembrane transporter activity"/>
    <property type="evidence" value="ECO:0007669"/>
    <property type="project" value="TreeGrafter"/>
</dbReference>
<dbReference type="GO" id="GO:0000287">
    <property type="term" value="F:magnesium ion binding"/>
    <property type="evidence" value="ECO:0007669"/>
    <property type="project" value="TreeGrafter"/>
</dbReference>
<name>A0A1H2CEL8_9ACTN</name>
<dbReference type="SUPFAM" id="SSF144083">
    <property type="entry name" value="Magnesium transport protein CorA, transmembrane region"/>
    <property type="match status" value="1"/>
</dbReference>
<feature type="transmembrane region" description="Helical" evidence="13">
    <location>
        <begin position="52"/>
        <end position="75"/>
    </location>
</feature>
<evidence type="ECO:0000256" key="10">
    <source>
        <dbReference type="ARBA" id="ARBA00034269"/>
    </source>
</evidence>
<feature type="transmembrane region" description="Helical" evidence="13">
    <location>
        <begin position="523"/>
        <end position="543"/>
    </location>
</feature>
<dbReference type="CDD" id="cd12830">
    <property type="entry name" value="MtCorA-like"/>
    <property type="match status" value="1"/>
</dbReference>
<evidence type="ECO:0000256" key="8">
    <source>
        <dbReference type="ARBA" id="ARBA00023065"/>
    </source>
</evidence>
<keyword evidence="6" id="KW-0460">Magnesium</keyword>
<keyword evidence="3" id="KW-0813">Transport</keyword>
<dbReference type="GO" id="GO:0005886">
    <property type="term" value="C:plasma membrane"/>
    <property type="evidence" value="ECO:0007669"/>
    <property type="project" value="UniProtKB-SubCell"/>
</dbReference>
<dbReference type="AlphaFoldDB" id="A0A1H2CEL8"/>
<reference evidence="15 16" key="1">
    <citation type="submission" date="2016-10" db="EMBL/GenBank/DDBJ databases">
        <authorList>
            <person name="de Groot N.N."/>
        </authorList>
    </citation>
    <scope>NUCLEOTIDE SEQUENCE [LARGE SCALE GENOMIC DNA]</scope>
    <source>
        <strain evidence="15 16">DSM 43941</strain>
    </source>
</reference>
<dbReference type="InterPro" id="IPR002523">
    <property type="entry name" value="MgTranspt_CorA/ZnTranspt_ZntB"/>
</dbReference>
<feature type="domain" description="ABC-2 type transporter transmembrane" evidence="14">
    <location>
        <begin position="9"/>
        <end position="130"/>
    </location>
</feature>
<evidence type="ECO:0000256" key="13">
    <source>
        <dbReference type="SAM" id="Phobius"/>
    </source>
</evidence>
<comment type="subcellular location">
    <subcellularLocation>
        <location evidence="1">Cell membrane</location>
        <topology evidence="1">Multi-pass membrane protein</topology>
    </subcellularLocation>
</comment>
<keyword evidence="5 13" id="KW-0812">Transmembrane</keyword>
<dbReference type="Proteomes" id="UP000198688">
    <property type="component" value="Chromosome I"/>
</dbReference>
<protein>
    <submittedName>
        <fullName evidence="15">Magnesium Mg(2+) and cobalt Co(2+) transport protein (CorA)</fullName>
    </submittedName>
</protein>
<evidence type="ECO:0000256" key="3">
    <source>
        <dbReference type="ARBA" id="ARBA00022448"/>
    </source>
</evidence>
<keyword evidence="9 13" id="KW-0472">Membrane</keyword>
<keyword evidence="12" id="KW-0175">Coiled coil</keyword>
<keyword evidence="16" id="KW-1185">Reference proteome</keyword>
<dbReference type="SUPFAM" id="SSF143865">
    <property type="entry name" value="CorA soluble domain-like"/>
    <property type="match status" value="1"/>
</dbReference>
<evidence type="ECO:0000256" key="5">
    <source>
        <dbReference type="ARBA" id="ARBA00022692"/>
    </source>
</evidence>
<gene>
    <name evidence="15" type="ORF">SAMN04489716_5691</name>
</gene>
<dbReference type="GO" id="GO:0015095">
    <property type="term" value="F:magnesium ion transmembrane transporter activity"/>
    <property type="evidence" value="ECO:0007669"/>
    <property type="project" value="TreeGrafter"/>
</dbReference>
<proteinExistence type="inferred from homology"/>
<keyword evidence="7 13" id="KW-1133">Transmembrane helix</keyword>
<sequence>MTSLVADTVVVFSRELRPVLRDPFSVIFSMVQPLFLLGLFAPLLPGDGSPQWFVPGIIVMSCLFGSPMTGSNLLFEIQTGSHERMLVTPLRRPALLIGRALKEIVPMFAQAALIVAVCVPFGFEPHLGGALLGLLWRAWPPPCWCAPWACSSGSGRCGAPTEVPLFSSSQPTALVEGGRHMSGFAAGRRTRLPGALKQLVGNLVRPVAEVPVRRAGNPDAIVDCAVYASGTRHGGAAQLPFAEAARLARRRRGAFVWLGLHDPDLATMRPVAEVFGLHDLLVEQAVSGGHRPGAETLGEVTRLVLRTARYVEHDRLTATSEVVETGDITVLIGPWFAITVRHGPVGPLWAVRNELQSRPEVLRQGPWSVAYAVGSRMVDSYLDVAEQVERDLERIEEETFAEERTSEFAHIYQLKREMVEFKRAVMPLADPLTRLLESSALPAGLRPYLLDVRGRLARAVDRVASFDDLLNSILQARLAQISVDQNHDMRKIASWAAIAAVPTVVAGIFGMNFEHLPGLDSPYGFYGSIAAMTVVGGGVYLRLKKAGWL</sequence>
<feature type="transmembrane region" description="Helical" evidence="13">
    <location>
        <begin position="492"/>
        <end position="511"/>
    </location>
</feature>
<comment type="catalytic activity">
    <reaction evidence="10">
        <text>Mg(2+)(in) = Mg(2+)(out)</text>
        <dbReference type="Rhea" id="RHEA:29827"/>
        <dbReference type="ChEBI" id="CHEBI:18420"/>
    </reaction>
</comment>
<dbReference type="Pfam" id="PF01544">
    <property type="entry name" value="CorA"/>
    <property type="match status" value="1"/>
</dbReference>
<dbReference type="Gene3D" id="1.20.58.340">
    <property type="entry name" value="Magnesium transport protein CorA, transmembrane region"/>
    <property type="match status" value="2"/>
</dbReference>
<evidence type="ECO:0000256" key="4">
    <source>
        <dbReference type="ARBA" id="ARBA00022475"/>
    </source>
</evidence>
<keyword evidence="4" id="KW-1003">Cell membrane</keyword>
<evidence type="ECO:0000256" key="12">
    <source>
        <dbReference type="SAM" id="Coils"/>
    </source>
</evidence>
<dbReference type="Pfam" id="PF01061">
    <property type="entry name" value="ABC2_membrane"/>
    <property type="match status" value="1"/>
</dbReference>
<organism evidence="15 16">
    <name type="scientific">Actinoplanes derwentensis</name>
    <dbReference type="NCBI Taxonomy" id="113562"/>
    <lineage>
        <taxon>Bacteria</taxon>
        <taxon>Bacillati</taxon>
        <taxon>Actinomycetota</taxon>
        <taxon>Actinomycetes</taxon>
        <taxon>Micromonosporales</taxon>
        <taxon>Micromonosporaceae</taxon>
        <taxon>Actinoplanes</taxon>
    </lineage>
</organism>
<evidence type="ECO:0000313" key="15">
    <source>
        <dbReference type="EMBL" id="SDT68893.1"/>
    </source>
</evidence>
<dbReference type="PANTHER" id="PTHR46494">
    <property type="entry name" value="CORA FAMILY METAL ION TRANSPORTER (EUROFUNG)"/>
    <property type="match status" value="1"/>
</dbReference>
<dbReference type="PANTHER" id="PTHR46494:SF1">
    <property type="entry name" value="CORA FAMILY METAL ION TRANSPORTER (EUROFUNG)"/>
    <property type="match status" value="1"/>
</dbReference>
<dbReference type="GO" id="GO:0140359">
    <property type="term" value="F:ABC-type transporter activity"/>
    <property type="evidence" value="ECO:0007669"/>
    <property type="project" value="InterPro"/>
</dbReference>
<dbReference type="EMBL" id="LT629758">
    <property type="protein sequence ID" value="SDT68893.1"/>
    <property type="molecule type" value="Genomic_DNA"/>
</dbReference>
<evidence type="ECO:0000256" key="2">
    <source>
        <dbReference type="ARBA" id="ARBA00009765"/>
    </source>
</evidence>
<dbReference type="FunFam" id="1.20.58.340:FF:000004">
    <property type="entry name" value="Magnesium transport protein CorA"/>
    <property type="match status" value="1"/>
</dbReference>
<dbReference type="Gene3D" id="3.30.460.20">
    <property type="entry name" value="CorA soluble domain-like"/>
    <property type="match status" value="1"/>
</dbReference>